<dbReference type="PANTHER" id="PTHR22777:SF15">
    <property type="entry name" value="UPF0053 INNER MEMBRANE PROTEIN YOAE"/>
    <property type="match status" value="1"/>
</dbReference>
<evidence type="ECO:0000313" key="11">
    <source>
        <dbReference type="EMBL" id="PPI86766.1"/>
    </source>
</evidence>
<feature type="transmembrane region" description="Helical" evidence="9">
    <location>
        <begin position="127"/>
        <end position="148"/>
    </location>
</feature>
<feature type="transmembrane region" description="Helical" evidence="9">
    <location>
        <begin position="12"/>
        <end position="34"/>
    </location>
</feature>
<comment type="similarity">
    <text evidence="2">Belongs to the UPF0053 family.</text>
</comment>
<dbReference type="InterPro" id="IPR044751">
    <property type="entry name" value="Ion_transp-like_CBS"/>
</dbReference>
<feature type="transmembrane region" description="Helical" evidence="9">
    <location>
        <begin position="46"/>
        <end position="68"/>
    </location>
</feature>
<feature type="transmembrane region" description="Helical" evidence="9">
    <location>
        <begin position="213"/>
        <end position="230"/>
    </location>
</feature>
<evidence type="ECO:0000256" key="7">
    <source>
        <dbReference type="ARBA" id="ARBA00023136"/>
    </source>
</evidence>
<dbReference type="PROSITE" id="PS51371">
    <property type="entry name" value="CBS"/>
    <property type="match status" value="2"/>
</dbReference>
<keyword evidence="12" id="KW-1185">Reference proteome</keyword>
<dbReference type="SUPFAM" id="SSF54631">
    <property type="entry name" value="CBS-domain pair"/>
    <property type="match status" value="1"/>
</dbReference>
<dbReference type="Proteomes" id="UP000296144">
    <property type="component" value="Unassembled WGS sequence"/>
</dbReference>
<evidence type="ECO:0000256" key="1">
    <source>
        <dbReference type="ARBA" id="ARBA00004370"/>
    </source>
</evidence>
<comment type="subcellular location">
    <subcellularLocation>
        <location evidence="1">Membrane</location>
    </subcellularLocation>
</comment>
<proteinExistence type="inferred from homology"/>
<evidence type="ECO:0000256" key="6">
    <source>
        <dbReference type="ARBA" id="ARBA00023122"/>
    </source>
</evidence>
<dbReference type="GO" id="GO:0005886">
    <property type="term" value="C:plasma membrane"/>
    <property type="evidence" value="ECO:0007669"/>
    <property type="project" value="TreeGrafter"/>
</dbReference>
<dbReference type="Pfam" id="PF00571">
    <property type="entry name" value="CBS"/>
    <property type="match status" value="1"/>
</dbReference>
<reference evidence="11 12" key="1">
    <citation type="journal article" date="2018" name="Genome Biol. Evol.">
        <title>Cladogenesis and Genomic Streamlining in Extracellular Endosymbionts of Tropical Stink Bugs.</title>
        <authorList>
            <person name="Otero-Bravo A."/>
            <person name="Goffredi S."/>
            <person name="Sabree Z.L."/>
        </authorList>
    </citation>
    <scope>NUCLEOTIDE SEQUENCE [LARGE SCALE GENOMIC DNA]</scope>
    <source>
        <strain evidence="11 12">SoEL</strain>
    </source>
</reference>
<dbReference type="Pfam" id="PF03741">
    <property type="entry name" value="TerC"/>
    <property type="match status" value="1"/>
</dbReference>
<dbReference type="CDD" id="cd04590">
    <property type="entry name" value="CBS_pair_CorC_HlyC_assoc"/>
    <property type="match status" value="1"/>
</dbReference>
<keyword evidence="5 9" id="KW-1133">Transmembrane helix</keyword>
<comment type="caution">
    <text evidence="11">The sequence shown here is derived from an EMBL/GenBank/DDBJ whole genome shotgun (WGS) entry which is preliminary data.</text>
</comment>
<evidence type="ECO:0000256" key="9">
    <source>
        <dbReference type="SAM" id="Phobius"/>
    </source>
</evidence>
<protein>
    <recommendedName>
        <fullName evidence="10">CBS domain-containing protein</fullName>
    </recommendedName>
</protein>
<keyword evidence="7 9" id="KW-0472">Membrane</keyword>
<evidence type="ECO:0000259" key="10">
    <source>
        <dbReference type="PROSITE" id="PS51371"/>
    </source>
</evidence>
<evidence type="ECO:0000256" key="4">
    <source>
        <dbReference type="ARBA" id="ARBA00022737"/>
    </source>
</evidence>
<feature type="transmembrane region" description="Helical" evidence="9">
    <location>
        <begin position="154"/>
        <end position="171"/>
    </location>
</feature>
<sequence length="404" mass="45909">MEIIFDPSIWIGLITLVALEIVLGVDNLIFISILTENLPKQQSDKARLIGLSLALIVRLFLIVLIFWFVKVDKLLWTFNNFSISGRNLIFFIGGVFLVFKATFELYKKFKSNQNIISHRKVQRSFSFIIIQIILLDVIFSLDAIITAAGMINNLALMIISVIIATVIMFIASKSLNNFISFHPNIAVLFLSFLLIIGLSLITESFNFCIPKSYLYSIIVFSVLIEIFNQISNRNIKDDSNNQNADYVLSEIIKSKNLTQELYIIKNLLLLYSKSIRSIMTLRDEIFWIDSTESIDNIRTQILKKPYNLFPVCCKNLDKIIGIVSAKDLLIKLSSEINIANFACQQPVTFALDNINLFQLLDIINKSKNNIIIVINDMGVIQGLITPFDILKNIANSAKYNDNSI</sequence>
<dbReference type="RefSeq" id="WP_136129931.1">
    <property type="nucleotide sequence ID" value="NZ_PDKU01000001.1"/>
</dbReference>
<dbReference type="PANTHER" id="PTHR22777">
    <property type="entry name" value="HEMOLYSIN-RELATED"/>
    <property type="match status" value="1"/>
</dbReference>
<dbReference type="InterPro" id="IPR000644">
    <property type="entry name" value="CBS_dom"/>
</dbReference>
<keyword evidence="6 8" id="KW-0129">CBS domain</keyword>
<feature type="transmembrane region" description="Helical" evidence="9">
    <location>
        <begin position="183"/>
        <end position="201"/>
    </location>
</feature>
<evidence type="ECO:0000313" key="12">
    <source>
        <dbReference type="Proteomes" id="UP000296144"/>
    </source>
</evidence>
<dbReference type="Gene3D" id="3.10.580.10">
    <property type="entry name" value="CBS-domain"/>
    <property type="match status" value="1"/>
</dbReference>
<evidence type="ECO:0000256" key="2">
    <source>
        <dbReference type="ARBA" id="ARBA00006337"/>
    </source>
</evidence>
<dbReference type="EMBL" id="PDKU01000001">
    <property type="protein sequence ID" value="PPI86766.1"/>
    <property type="molecule type" value="Genomic_DNA"/>
</dbReference>
<keyword evidence="3 9" id="KW-0812">Transmembrane</keyword>
<dbReference type="AlphaFoldDB" id="A0A2P5SWS2"/>
<dbReference type="InterPro" id="IPR005496">
    <property type="entry name" value="Integral_membrane_TerC"/>
</dbReference>
<keyword evidence="4" id="KW-0677">Repeat</keyword>
<gene>
    <name evidence="11" type="ORF">CRV10_00725</name>
</gene>
<evidence type="ECO:0000256" key="5">
    <source>
        <dbReference type="ARBA" id="ARBA00022989"/>
    </source>
</evidence>
<organism evidence="11 12">
    <name type="scientific">Candidatus Pantoea edessiphila</name>
    <dbReference type="NCBI Taxonomy" id="2044610"/>
    <lineage>
        <taxon>Bacteria</taxon>
        <taxon>Pseudomonadati</taxon>
        <taxon>Pseudomonadota</taxon>
        <taxon>Gammaproteobacteria</taxon>
        <taxon>Enterobacterales</taxon>
        <taxon>Erwiniaceae</taxon>
        <taxon>Pantoea</taxon>
    </lineage>
</organism>
<evidence type="ECO:0000256" key="8">
    <source>
        <dbReference type="PROSITE-ProRule" id="PRU00703"/>
    </source>
</evidence>
<dbReference type="OrthoDB" id="9805314at2"/>
<feature type="domain" description="CBS" evidence="10">
    <location>
        <begin position="279"/>
        <end position="338"/>
    </location>
</feature>
<feature type="transmembrane region" description="Helical" evidence="9">
    <location>
        <begin position="88"/>
        <end position="106"/>
    </location>
</feature>
<feature type="domain" description="CBS" evidence="10">
    <location>
        <begin position="342"/>
        <end position="402"/>
    </location>
</feature>
<evidence type="ECO:0000256" key="3">
    <source>
        <dbReference type="ARBA" id="ARBA00022692"/>
    </source>
</evidence>
<accession>A0A2P5SWS2</accession>
<name>A0A2P5SWS2_9GAMM</name>
<dbReference type="InterPro" id="IPR046342">
    <property type="entry name" value="CBS_dom_sf"/>
</dbReference>